<feature type="binding site" evidence="8">
    <location>
        <position position="213"/>
    </location>
    <ligand>
        <name>Zn(2+)</name>
        <dbReference type="ChEBI" id="CHEBI:29105"/>
        <label>1</label>
        <note>catalytic</note>
    </ligand>
</feature>
<evidence type="ECO:0000256" key="7">
    <source>
        <dbReference type="ARBA" id="ARBA00022833"/>
    </source>
</evidence>
<evidence type="ECO:0000256" key="6">
    <source>
        <dbReference type="ARBA" id="ARBA00022801"/>
    </source>
</evidence>
<dbReference type="RefSeq" id="WP_110309617.1">
    <property type="nucleotide sequence ID" value="NZ_QICL01000003.1"/>
</dbReference>
<evidence type="ECO:0000256" key="3">
    <source>
        <dbReference type="ARBA" id="ARBA00022722"/>
    </source>
</evidence>
<evidence type="ECO:0000313" key="10">
    <source>
        <dbReference type="Proteomes" id="UP000247973"/>
    </source>
</evidence>
<feature type="binding site" evidence="8">
    <location>
        <position position="271"/>
    </location>
    <ligand>
        <name>Zn(2+)</name>
        <dbReference type="ChEBI" id="CHEBI:29105"/>
        <label>2</label>
        <note>catalytic</note>
    </ligand>
</feature>
<dbReference type="CDD" id="cd07717">
    <property type="entry name" value="RNaseZ_ZiPD-like_MBL-fold"/>
    <property type="match status" value="1"/>
</dbReference>
<feature type="binding site" evidence="8">
    <location>
        <position position="67"/>
    </location>
    <ligand>
        <name>Zn(2+)</name>
        <dbReference type="ChEBI" id="CHEBI:29105"/>
        <label>2</label>
        <note>catalytic</note>
    </ligand>
</feature>
<feature type="binding site" evidence="8">
    <location>
        <position position="213"/>
    </location>
    <ligand>
        <name>Zn(2+)</name>
        <dbReference type="ChEBI" id="CHEBI:29105"/>
        <label>2</label>
        <note>catalytic</note>
    </ligand>
</feature>
<evidence type="ECO:0000256" key="5">
    <source>
        <dbReference type="ARBA" id="ARBA00022759"/>
    </source>
</evidence>
<proteinExistence type="inferred from homology"/>
<keyword evidence="3 8" id="KW-0540">Nuclease</keyword>
<evidence type="ECO:0000256" key="8">
    <source>
        <dbReference type="HAMAP-Rule" id="MF_01818"/>
    </source>
</evidence>
<comment type="caution">
    <text evidence="9">The sequence shown here is derived from an EMBL/GenBank/DDBJ whole genome shotgun (WGS) entry which is preliminary data.</text>
</comment>
<feature type="binding site" evidence="8">
    <location>
        <position position="63"/>
    </location>
    <ligand>
        <name>Zn(2+)</name>
        <dbReference type="ChEBI" id="CHEBI:29105"/>
        <label>1</label>
        <note>catalytic</note>
    </ligand>
</feature>
<dbReference type="GO" id="GO:0042781">
    <property type="term" value="F:3'-tRNA processing endoribonuclease activity"/>
    <property type="evidence" value="ECO:0007669"/>
    <property type="project" value="UniProtKB-UniRule"/>
</dbReference>
<dbReference type="EMBL" id="QICL01000003">
    <property type="protein sequence ID" value="PXV67466.1"/>
    <property type="molecule type" value="Genomic_DNA"/>
</dbReference>
<feature type="active site" description="Proton acceptor" evidence="8">
    <location>
        <position position="67"/>
    </location>
</feature>
<dbReference type="GO" id="GO:0008270">
    <property type="term" value="F:zinc ion binding"/>
    <property type="evidence" value="ECO:0007669"/>
    <property type="project" value="UniProtKB-UniRule"/>
</dbReference>
<dbReference type="AlphaFoldDB" id="A0A2V3PRR6"/>
<dbReference type="Proteomes" id="UP000247973">
    <property type="component" value="Unassembled WGS sequence"/>
</dbReference>
<dbReference type="NCBIfam" id="TIGR02651">
    <property type="entry name" value="RNase_Z"/>
    <property type="match status" value="1"/>
</dbReference>
<dbReference type="InterPro" id="IPR036866">
    <property type="entry name" value="RibonucZ/Hydroxyglut_hydro"/>
</dbReference>
<keyword evidence="6 8" id="KW-0378">Hydrolase</keyword>
<dbReference type="InterPro" id="IPR013471">
    <property type="entry name" value="RNase_Z/BN"/>
</dbReference>
<name>A0A2V3PRR6_9BACT</name>
<feature type="binding site" evidence="8">
    <location>
        <position position="68"/>
    </location>
    <ligand>
        <name>Zn(2+)</name>
        <dbReference type="ChEBI" id="CHEBI:29105"/>
        <label>2</label>
        <note>catalytic</note>
    </ligand>
</feature>
<keyword evidence="4 8" id="KW-0479">Metal-binding</keyword>
<sequence>MNKFELHILGCGSALPTMQHAPTAQVLNVREKLFMIDCGEGTQLQFRRARLRFNRLNQIFISHLHGDHCFGLIGLISTLGLLGRTGDLVIHAVADLEKLLRPQLDYFCKDLSFQVIIKPFDHTKHEVIYQDRSVKVSTIPLDHRVACAGFLFEEAENDLHLDGAAIKFYNIPIKDLAGIKKGADYIAEDGQVILNNRLTKPADASRKYAFCSDTAYKEDIIPIIQGVDLLYHEATFLEEDKARARDTRHTTARQAAQIALKANVKKLMLGHYSSRYSDDSLFLDEAVKIFPHTILANELLLEKL</sequence>
<evidence type="ECO:0000313" key="9">
    <source>
        <dbReference type="EMBL" id="PXV67466.1"/>
    </source>
</evidence>
<dbReference type="PANTHER" id="PTHR46018">
    <property type="entry name" value="ZINC PHOSPHODIESTERASE ELAC PROTEIN 1"/>
    <property type="match status" value="1"/>
</dbReference>
<comment type="subunit">
    <text evidence="1 8">Homodimer.</text>
</comment>
<dbReference type="Pfam" id="PF23023">
    <property type="entry name" value="Anti-Pycsar_Apyc1"/>
    <property type="match status" value="1"/>
</dbReference>
<protein>
    <recommendedName>
        <fullName evidence="8">Ribonuclease Z</fullName>
        <shortName evidence="8">RNase Z</shortName>
        <ecNumber evidence="8">3.1.26.11</ecNumber>
    </recommendedName>
    <alternativeName>
        <fullName evidence="8">tRNA 3 endonuclease</fullName>
    </alternativeName>
    <alternativeName>
        <fullName evidence="8">tRNase Z</fullName>
    </alternativeName>
</protein>
<feature type="binding site" evidence="8">
    <location>
        <position position="143"/>
    </location>
    <ligand>
        <name>Zn(2+)</name>
        <dbReference type="ChEBI" id="CHEBI:29105"/>
        <label>1</label>
        <note>catalytic</note>
    </ligand>
</feature>
<gene>
    <name evidence="8" type="primary">rnz</name>
    <name evidence="9" type="ORF">CLV62_103139</name>
</gene>
<comment type="function">
    <text evidence="8">Zinc phosphodiesterase, which displays some tRNA 3'-processing endonuclease activity. Probably involved in tRNA maturation, by removing a 3'-trailer from precursor tRNA.</text>
</comment>
<dbReference type="NCBIfam" id="NF000801">
    <property type="entry name" value="PRK00055.1-3"/>
    <property type="match status" value="1"/>
</dbReference>
<dbReference type="EC" id="3.1.26.11" evidence="8"/>
<dbReference type="SUPFAM" id="SSF56281">
    <property type="entry name" value="Metallo-hydrolase/oxidoreductase"/>
    <property type="match status" value="1"/>
</dbReference>
<feature type="binding site" evidence="8">
    <location>
        <position position="65"/>
    </location>
    <ligand>
        <name>Zn(2+)</name>
        <dbReference type="ChEBI" id="CHEBI:29105"/>
        <label>1</label>
        <note>catalytic</note>
    </ligand>
</feature>
<comment type="similarity">
    <text evidence="8">Belongs to the RNase Z family.</text>
</comment>
<keyword evidence="10" id="KW-1185">Reference proteome</keyword>
<accession>A0A2V3PRR6</accession>
<dbReference type="HAMAP" id="MF_01818">
    <property type="entry name" value="RNase_Z_BN"/>
    <property type="match status" value="1"/>
</dbReference>
<evidence type="ECO:0000256" key="1">
    <source>
        <dbReference type="ARBA" id="ARBA00011738"/>
    </source>
</evidence>
<comment type="cofactor">
    <cofactor evidence="8">
        <name>Zn(2+)</name>
        <dbReference type="ChEBI" id="CHEBI:29105"/>
    </cofactor>
    <text evidence="8">Binds 2 Zn(2+) ions.</text>
</comment>
<dbReference type="Gene3D" id="3.60.15.10">
    <property type="entry name" value="Ribonuclease Z/Hydroxyacylglutathione hydrolase-like"/>
    <property type="match status" value="1"/>
</dbReference>
<evidence type="ECO:0000256" key="4">
    <source>
        <dbReference type="ARBA" id="ARBA00022723"/>
    </source>
</evidence>
<keyword evidence="5 8" id="KW-0255">Endonuclease</keyword>
<dbReference type="PANTHER" id="PTHR46018:SF2">
    <property type="entry name" value="ZINC PHOSPHODIESTERASE ELAC PROTEIN 1"/>
    <property type="match status" value="1"/>
</dbReference>
<dbReference type="OrthoDB" id="9800940at2"/>
<organism evidence="9 10">
    <name type="scientific">Dysgonomonas alginatilytica</name>
    <dbReference type="NCBI Taxonomy" id="1605892"/>
    <lineage>
        <taxon>Bacteria</taxon>
        <taxon>Pseudomonadati</taxon>
        <taxon>Bacteroidota</taxon>
        <taxon>Bacteroidia</taxon>
        <taxon>Bacteroidales</taxon>
        <taxon>Dysgonomonadaceae</taxon>
        <taxon>Dysgonomonas</taxon>
    </lineage>
</organism>
<comment type="catalytic activity">
    <reaction evidence="8">
        <text>Endonucleolytic cleavage of RNA, removing extra 3' nucleotides from tRNA precursor, generating 3' termini of tRNAs. A 3'-hydroxy group is left at the tRNA terminus and a 5'-phosphoryl group is left at the trailer molecule.</text>
        <dbReference type="EC" id="3.1.26.11"/>
    </reaction>
</comment>
<evidence type="ECO:0000256" key="2">
    <source>
        <dbReference type="ARBA" id="ARBA00022694"/>
    </source>
</evidence>
<keyword evidence="2 8" id="KW-0819">tRNA processing</keyword>
<reference evidence="9 10" key="1">
    <citation type="submission" date="2018-03" db="EMBL/GenBank/DDBJ databases">
        <title>Genomic Encyclopedia of Archaeal and Bacterial Type Strains, Phase II (KMG-II): from individual species to whole genera.</title>
        <authorList>
            <person name="Goeker M."/>
        </authorList>
    </citation>
    <scope>NUCLEOTIDE SEQUENCE [LARGE SCALE GENOMIC DNA]</scope>
    <source>
        <strain evidence="9 10">DSM 100214</strain>
    </source>
</reference>
<keyword evidence="7 8" id="KW-0862">Zinc</keyword>